<dbReference type="FunFam" id="3.40.605.10:FF:000001">
    <property type="entry name" value="Aldehyde dehydrogenase 1"/>
    <property type="match status" value="1"/>
</dbReference>
<keyword evidence="7" id="KW-1185">Reference proteome</keyword>
<evidence type="ECO:0000256" key="2">
    <source>
        <dbReference type="ARBA" id="ARBA00023002"/>
    </source>
</evidence>
<dbReference type="SUPFAM" id="SSF53720">
    <property type="entry name" value="ALDH-like"/>
    <property type="match status" value="1"/>
</dbReference>
<evidence type="ECO:0000259" key="5">
    <source>
        <dbReference type="Pfam" id="PF00171"/>
    </source>
</evidence>
<dbReference type="Gene3D" id="3.40.605.10">
    <property type="entry name" value="Aldehyde Dehydrogenase, Chain A, domain 1"/>
    <property type="match status" value="1"/>
</dbReference>
<feature type="domain" description="Aldehyde dehydrogenase" evidence="5">
    <location>
        <begin position="3"/>
        <end position="420"/>
    </location>
</feature>
<dbReference type="EMBL" id="LDAU01000205">
    <property type="protein sequence ID" value="KRW99665.1"/>
    <property type="molecule type" value="Genomic_DNA"/>
</dbReference>
<dbReference type="InterPro" id="IPR015590">
    <property type="entry name" value="Aldehyde_DH_dom"/>
</dbReference>
<dbReference type="AlphaFoldDB" id="A0A0V0QBY2"/>
<dbReference type="InterPro" id="IPR016161">
    <property type="entry name" value="Ald_DH/histidinol_DH"/>
</dbReference>
<dbReference type="GO" id="GO:0016620">
    <property type="term" value="F:oxidoreductase activity, acting on the aldehyde or oxo group of donors, NAD or NADP as acceptor"/>
    <property type="evidence" value="ECO:0007669"/>
    <property type="project" value="InterPro"/>
</dbReference>
<feature type="active site" evidence="3">
    <location>
        <position position="197"/>
    </location>
</feature>
<evidence type="ECO:0000256" key="4">
    <source>
        <dbReference type="RuleBase" id="RU003345"/>
    </source>
</evidence>
<gene>
    <name evidence="6" type="ORF">PPERSA_03466</name>
</gene>
<protein>
    <submittedName>
        <fullName evidence="6">Aldehyde/histidinol dehydrogenase</fullName>
    </submittedName>
</protein>
<accession>A0A0V0QBY2</accession>
<reference evidence="6 7" key="1">
    <citation type="journal article" date="2015" name="Sci. Rep.">
        <title>Genome of the facultative scuticociliatosis pathogen Pseudocohnilembus persalinus provides insight into its virulence through horizontal gene transfer.</title>
        <authorList>
            <person name="Xiong J."/>
            <person name="Wang G."/>
            <person name="Cheng J."/>
            <person name="Tian M."/>
            <person name="Pan X."/>
            <person name="Warren A."/>
            <person name="Jiang C."/>
            <person name="Yuan D."/>
            <person name="Miao W."/>
        </authorList>
    </citation>
    <scope>NUCLEOTIDE SEQUENCE [LARGE SCALE GENOMIC DNA]</scope>
    <source>
        <strain evidence="6">36N120E</strain>
    </source>
</reference>
<dbReference type="InterPro" id="IPR029510">
    <property type="entry name" value="Ald_DH_CS_GLU"/>
</dbReference>
<organism evidence="6 7">
    <name type="scientific">Pseudocohnilembus persalinus</name>
    <name type="common">Ciliate</name>
    <dbReference type="NCBI Taxonomy" id="266149"/>
    <lineage>
        <taxon>Eukaryota</taxon>
        <taxon>Sar</taxon>
        <taxon>Alveolata</taxon>
        <taxon>Ciliophora</taxon>
        <taxon>Intramacronucleata</taxon>
        <taxon>Oligohymenophorea</taxon>
        <taxon>Scuticociliatia</taxon>
        <taxon>Philasterida</taxon>
        <taxon>Pseudocohnilembidae</taxon>
        <taxon>Pseudocohnilembus</taxon>
    </lineage>
</organism>
<dbReference type="InterPro" id="IPR016163">
    <property type="entry name" value="Ald_DH_C"/>
</dbReference>
<dbReference type="FunFam" id="3.40.309.10:FF:000001">
    <property type="entry name" value="Mitochondrial aldehyde dehydrogenase 2"/>
    <property type="match status" value="1"/>
</dbReference>
<dbReference type="InterPro" id="IPR016162">
    <property type="entry name" value="Ald_DH_N"/>
</dbReference>
<evidence type="ECO:0000313" key="6">
    <source>
        <dbReference type="EMBL" id="KRW99665.1"/>
    </source>
</evidence>
<dbReference type="Gene3D" id="3.40.309.10">
    <property type="entry name" value="Aldehyde Dehydrogenase, Chain A, domain 2"/>
    <property type="match status" value="1"/>
</dbReference>
<proteinExistence type="inferred from homology"/>
<dbReference type="OMA" id="WNFPLDM"/>
<dbReference type="Pfam" id="PF00171">
    <property type="entry name" value="Aldedh"/>
    <property type="match status" value="1"/>
</dbReference>
<sequence length="433" mass="48367">MKSPQWKEMNDYDRGRLLFKLADLIEKNKDEIAWVESLNCGTPYEQTRNYDLPSAIKCFRYYAGWCGKITGTTIPIMKDYLCYTRREPVGICGQIIPWNYPVHMLSWKWGPALAAGCATIFKPSEKTPLTALMIADLAKEAGFPPGVVQVLNGDGKIGQALVEHPKIDKIAFTGSTQIGFKIQNNAANKNLKRVTLELGGKSPNIICHDADLETATDAAKDGLFVVSGQCCSACSNIYVHEKIYDQFIKRLVEKVKTIKVGDQFEKDTEQGPQIDKIQFDKIMNYIKIAKEEGCKLEIGGDKFGEKGYFIQPTIFSGVTEEHTIGKEEIFGPVMSILKFKDYDEVIERANSTNYGLAAGVITQDISLFQNLANNIKAGTIYINCYNIDDANATFGGYKDSGIGRENGEEALNNYLQTKTIIVKKDQMQNYKNL</sequence>
<evidence type="ECO:0000256" key="3">
    <source>
        <dbReference type="PROSITE-ProRule" id="PRU10007"/>
    </source>
</evidence>
<evidence type="ECO:0000313" key="7">
    <source>
        <dbReference type="Proteomes" id="UP000054937"/>
    </source>
</evidence>
<dbReference type="PROSITE" id="PS00687">
    <property type="entry name" value="ALDEHYDE_DEHYDR_GLU"/>
    <property type="match status" value="1"/>
</dbReference>
<evidence type="ECO:0000256" key="1">
    <source>
        <dbReference type="ARBA" id="ARBA00009986"/>
    </source>
</evidence>
<dbReference type="FunFam" id="3.40.605.10:FF:000026">
    <property type="entry name" value="Aldehyde dehydrogenase, putative"/>
    <property type="match status" value="1"/>
</dbReference>
<dbReference type="PANTHER" id="PTHR11699">
    <property type="entry name" value="ALDEHYDE DEHYDROGENASE-RELATED"/>
    <property type="match status" value="1"/>
</dbReference>
<dbReference type="InParanoid" id="A0A0V0QBY2"/>
<comment type="similarity">
    <text evidence="1 4">Belongs to the aldehyde dehydrogenase family.</text>
</comment>
<dbReference type="OrthoDB" id="423271at2759"/>
<comment type="caution">
    <text evidence="6">The sequence shown here is derived from an EMBL/GenBank/DDBJ whole genome shotgun (WGS) entry which is preliminary data.</text>
</comment>
<keyword evidence="2 4" id="KW-0560">Oxidoreductase</keyword>
<dbReference type="Proteomes" id="UP000054937">
    <property type="component" value="Unassembled WGS sequence"/>
</dbReference>
<name>A0A0V0QBY2_PSEPJ</name>